<dbReference type="CDD" id="cd04301">
    <property type="entry name" value="NAT_SF"/>
    <property type="match status" value="1"/>
</dbReference>
<proteinExistence type="predicted"/>
<keyword evidence="8" id="KW-1185">Reference proteome</keyword>
<dbReference type="AlphaFoldDB" id="A0A841T6Y4"/>
<dbReference type="PANTHER" id="PTHR36449">
    <property type="entry name" value="ACETYLTRANSFERASE-RELATED"/>
    <property type="match status" value="1"/>
</dbReference>
<organism evidence="7 8">
    <name type="scientific">Cohnella lubricantis</name>
    <dbReference type="NCBI Taxonomy" id="2163172"/>
    <lineage>
        <taxon>Bacteria</taxon>
        <taxon>Bacillati</taxon>
        <taxon>Bacillota</taxon>
        <taxon>Bacilli</taxon>
        <taxon>Bacillales</taxon>
        <taxon>Paenibacillaceae</taxon>
        <taxon>Cohnella</taxon>
    </lineage>
</organism>
<keyword evidence="1" id="KW-0678">Repressor</keyword>
<dbReference type="GO" id="GO:0016747">
    <property type="term" value="F:acyltransferase activity, transferring groups other than amino-acyl groups"/>
    <property type="evidence" value="ECO:0007669"/>
    <property type="project" value="InterPro"/>
</dbReference>
<dbReference type="Proteomes" id="UP000574133">
    <property type="component" value="Unassembled WGS sequence"/>
</dbReference>
<comment type="catalytic activity">
    <reaction evidence="5">
        <text>glycyl-tRNA(Gly) + acetyl-CoA = N-acetylglycyl-tRNA(Gly) + CoA + H(+)</text>
        <dbReference type="Rhea" id="RHEA:81867"/>
        <dbReference type="Rhea" id="RHEA-COMP:9683"/>
        <dbReference type="Rhea" id="RHEA-COMP:19766"/>
        <dbReference type="ChEBI" id="CHEBI:15378"/>
        <dbReference type="ChEBI" id="CHEBI:57287"/>
        <dbReference type="ChEBI" id="CHEBI:57288"/>
        <dbReference type="ChEBI" id="CHEBI:78522"/>
        <dbReference type="ChEBI" id="CHEBI:232036"/>
    </reaction>
</comment>
<dbReference type="PROSITE" id="PS51186">
    <property type="entry name" value="GNAT"/>
    <property type="match status" value="1"/>
</dbReference>
<feature type="domain" description="N-acetyltransferase" evidence="6">
    <location>
        <begin position="1"/>
        <end position="165"/>
    </location>
</feature>
<evidence type="ECO:0000313" key="8">
    <source>
        <dbReference type="Proteomes" id="UP000574133"/>
    </source>
</evidence>
<dbReference type="InterPro" id="IPR000182">
    <property type="entry name" value="GNAT_dom"/>
</dbReference>
<evidence type="ECO:0000256" key="4">
    <source>
        <dbReference type="ARBA" id="ARBA00023315"/>
    </source>
</evidence>
<evidence type="ECO:0000256" key="1">
    <source>
        <dbReference type="ARBA" id="ARBA00022491"/>
    </source>
</evidence>
<gene>
    <name evidence="7" type="ORF">H4Q31_00500</name>
</gene>
<dbReference type="Gene3D" id="3.40.630.30">
    <property type="match status" value="1"/>
</dbReference>
<dbReference type="Pfam" id="PF00583">
    <property type="entry name" value="Acetyltransf_1"/>
    <property type="match status" value="1"/>
</dbReference>
<evidence type="ECO:0000313" key="7">
    <source>
        <dbReference type="EMBL" id="MBB6675806.1"/>
    </source>
</evidence>
<dbReference type="EMBL" id="JACJVN010000002">
    <property type="protein sequence ID" value="MBB6675806.1"/>
    <property type="molecule type" value="Genomic_DNA"/>
</dbReference>
<dbReference type="PANTHER" id="PTHR36449:SF1">
    <property type="entry name" value="ACETYLTRANSFERASE"/>
    <property type="match status" value="1"/>
</dbReference>
<sequence length="176" mass="20919">MIAYYDPFSDKHRKKIRRFRSGDDLVDGFINEEAGELHDLCAARTRLYFDTEDNLVGYFTLMPTTIKLSEQTRIQWELGTRRIIHPALHILYFGIHEEYKLRGYGRHMMRDIIHMARNFAVDIGCRCLVLEVKRDNNDAIAFYEKMEFVTIEEDEPYNKMALRIAPYTVEELELME</sequence>
<evidence type="ECO:0000256" key="5">
    <source>
        <dbReference type="ARBA" id="ARBA00049880"/>
    </source>
</evidence>
<evidence type="ECO:0000256" key="2">
    <source>
        <dbReference type="ARBA" id="ARBA00022649"/>
    </source>
</evidence>
<keyword evidence="2" id="KW-1277">Toxin-antitoxin system</keyword>
<reference evidence="7 8" key="1">
    <citation type="submission" date="2020-08" db="EMBL/GenBank/DDBJ databases">
        <title>Cohnella phylogeny.</title>
        <authorList>
            <person name="Dunlap C."/>
        </authorList>
    </citation>
    <scope>NUCLEOTIDE SEQUENCE [LARGE SCALE GENOMIC DNA]</scope>
    <source>
        <strain evidence="7 8">DSM 103658</strain>
    </source>
</reference>
<accession>A0A841T6Y4</accession>
<name>A0A841T6Y4_9BACL</name>
<dbReference type="InterPro" id="IPR016181">
    <property type="entry name" value="Acyl_CoA_acyltransferase"/>
</dbReference>
<evidence type="ECO:0000256" key="3">
    <source>
        <dbReference type="ARBA" id="ARBA00022679"/>
    </source>
</evidence>
<keyword evidence="3 7" id="KW-0808">Transferase</keyword>
<keyword evidence="4" id="KW-0012">Acyltransferase</keyword>
<dbReference type="RefSeq" id="WP_185177112.1">
    <property type="nucleotide sequence ID" value="NZ_CBCSEP010000028.1"/>
</dbReference>
<comment type="caution">
    <text evidence="7">The sequence shown here is derived from an EMBL/GenBank/DDBJ whole genome shotgun (WGS) entry which is preliminary data.</text>
</comment>
<evidence type="ECO:0000259" key="6">
    <source>
        <dbReference type="PROSITE" id="PS51186"/>
    </source>
</evidence>
<protein>
    <submittedName>
        <fullName evidence="7">GNAT family N-acetyltransferase</fullName>
    </submittedName>
</protein>
<dbReference type="SUPFAM" id="SSF55729">
    <property type="entry name" value="Acyl-CoA N-acyltransferases (Nat)"/>
    <property type="match status" value="1"/>
</dbReference>